<dbReference type="Pfam" id="PF01255">
    <property type="entry name" value="Prenyltransf"/>
    <property type="match status" value="1"/>
</dbReference>
<feature type="binding site" evidence="2">
    <location>
        <position position="69"/>
    </location>
    <ligand>
        <name>substrate</name>
    </ligand>
</feature>
<comment type="similarity">
    <text evidence="2">Belongs to the UPP synthase family.</text>
</comment>
<feature type="binding site" evidence="2">
    <location>
        <position position="186"/>
    </location>
    <ligand>
        <name>substrate</name>
    </ligand>
</feature>
<dbReference type="CDD" id="cd00475">
    <property type="entry name" value="Cis_IPPS"/>
    <property type="match status" value="1"/>
</dbReference>
<feature type="binding site" evidence="2">
    <location>
        <position position="18"/>
    </location>
    <ligand>
        <name>Mg(2+)</name>
        <dbReference type="ChEBI" id="CHEBI:18420"/>
    </ligand>
</feature>
<dbReference type="NCBIfam" id="TIGR00055">
    <property type="entry name" value="uppS"/>
    <property type="match status" value="1"/>
</dbReference>
<dbReference type="GO" id="GO:0000287">
    <property type="term" value="F:magnesium ion binding"/>
    <property type="evidence" value="ECO:0007669"/>
    <property type="project" value="UniProtKB-UniRule"/>
</dbReference>
<comment type="function">
    <text evidence="2">Catalyzes the condensation of isopentenyl diphosphate (IPP) with allylic pyrophosphates generating different type of terpenoids.</text>
</comment>
<name>A0A1Y6B345_9BACT</name>
<dbReference type="SUPFAM" id="SSF64005">
    <property type="entry name" value="Undecaprenyl diphosphate synthase"/>
    <property type="match status" value="1"/>
</dbReference>
<feature type="binding site" evidence="2">
    <location>
        <position position="205"/>
    </location>
    <ligand>
        <name>Mg(2+)</name>
        <dbReference type="ChEBI" id="CHEBI:18420"/>
    </ligand>
</feature>
<dbReference type="HAMAP" id="MF_01139">
    <property type="entry name" value="ISPT"/>
    <property type="match status" value="1"/>
</dbReference>
<reference evidence="4" key="1">
    <citation type="submission" date="2017-04" db="EMBL/GenBank/DDBJ databases">
        <authorList>
            <person name="Varghese N."/>
            <person name="Submissions S."/>
        </authorList>
    </citation>
    <scope>NUCLEOTIDE SEQUENCE [LARGE SCALE GENOMIC DNA]</scope>
    <source>
        <strain evidence="4">RKEM611</strain>
    </source>
</reference>
<feature type="binding site" evidence="2">
    <location>
        <position position="67"/>
    </location>
    <ligand>
        <name>substrate</name>
    </ligand>
</feature>
<dbReference type="EC" id="2.5.1.-" evidence="2"/>
<organism evidence="3 4">
    <name type="scientific">Pseudobacteriovorax antillogorgiicola</name>
    <dbReference type="NCBI Taxonomy" id="1513793"/>
    <lineage>
        <taxon>Bacteria</taxon>
        <taxon>Pseudomonadati</taxon>
        <taxon>Bdellovibrionota</taxon>
        <taxon>Oligoflexia</taxon>
        <taxon>Oligoflexales</taxon>
        <taxon>Pseudobacteriovoracaceae</taxon>
        <taxon>Pseudobacteriovorax</taxon>
    </lineage>
</organism>
<feature type="binding site" evidence="2">
    <location>
        <begin position="19"/>
        <end position="22"/>
    </location>
    <ligand>
        <name>substrate</name>
    </ligand>
</feature>
<dbReference type="STRING" id="1513793.SAMN06296036_10120"/>
<feature type="binding site" evidence="2">
    <location>
        <position position="23"/>
    </location>
    <ligand>
        <name>substrate</name>
    </ligand>
</feature>
<evidence type="ECO:0000256" key="1">
    <source>
        <dbReference type="ARBA" id="ARBA00022679"/>
    </source>
</evidence>
<proteinExistence type="inferred from homology"/>
<gene>
    <name evidence="3" type="ORF">SAMN06296036_10120</name>
</gene>
<accession>A0A1Y6B345</accession>
<evidence type="ECO:0000313" key="3">
    <source>
        <dbReference type="EMBL" id="SME87764.1"/>
    </source>
</evidence>
<evidence type="ECO:0000313" key="4">
    <source>
        <dbReference type="Proteomes" id="UP000192907"/>
    </source>
</evidence>
<dbReference type="InterPro" id="IPR001441">
    <property type="entry name" value="UPP_synth-like"/>
</dbReference>
<dbReference type="EMBL" id="FWZT01000001">
    <property type="protein sequence ID" value="SME87764.1"/>
    <property type="molecule type" value="Genomic_DNA"/>
</dbReference>
<comment type="cofactor">
    <cofactor evidence="2">
        <name>Mg(2+)</name>
        <dbReference type="ChEBI" id="CHEBI:18420"/>
    </cofactor>
    <text evidence="2">Binds 2 magnesium ions per subunit.</text>
</comment>
<feature type="active site" description="Proton acceptor" evidence="2">
    <location>
        <position position="66"/>
    </location>
</feature>
<protein>
    <recommendedName>
        <fullName evidence="2">Isoprenyl transferase</fullName>
        <ecNumber evidence="2">2.5.1.-</ecNumber>
    </recommendedName>
</protein>
<comment type="subunit">
    <text evidence="2">Homodimer.</text>
</comment>
<sequence length="253" mass="28829">MDIHKAKRIPRHVAIIMDGNGRWAQGRLQPRIFGHRNGAKRVRDVVEAAGEQGVKYLTLYAFSEENWNRPVDEVKGLFRLLSSYLRDELAHLNENNVRLRSIGERDRLPRDCQDLLEKAEKSTAGNDGLQLVLALSYGSRSDLVQGMKRLASLIKRGELEPEDITEKMVAQSLSTADIPDPDLLIRTSGEQRVSNFLLWEISYSEMYFTPKHWPEFGKKDFAAALEAYAARDRRFGRVPKGLFMSSKQISAKI</sequence>
<dbReference type="FunFam" id="3.40.1180.10:FF:000001">
    <property type="entry name" value="(2E,6E)-farnesyl-diphosphate-specific ditrans,polycis-undecaprenyl-diphosphate synthase"/>
    <property type="match status" value="1"/>
</dbReference>
<dbReference type="PROSITE" id="PS01066">
    <property type="entry name" value="UPP_SYNTHASE"/>
    <property type="match status" value="1"/>
</dbReference>
<dbReference type="GO" id="GO:0016094">
    <property type="term" value="P:polyprenol biosynthetic process"/>
    <property type="evidence" value="ECO:0007669"/>
    <property type="project" value="TreeGrafter"/>
</dbReference>
<dbReference type="GO" id="GO:0045547">
    <property type="term" value="F:ditrans,polycis-polyprenyl diphosphate synthase [(2E,6E)-farnesyl diphosphate specific] activity"/>
    <property type="evidence" value="ECO:0007669"/>
    <property type="project" value="TreeGrafter"/>
</dbReference>
<dbReference type="AlphaFoldDB" id="A0A1Y6B345"/>
<keyword evidence="2" id="KW-0460">Magnesium</keyword>
<keyword evidence="2" id="KW-0479">Metal-binding</keyword>
<evidence type="ECO:0000256" key="2">
    <source>
        <dbReference type="HAMAP-Rule" id="MF_01139"/>
    </source>
</evidence>
<dbReference type="InterPro" id="IPR018520">
    <property type="entry name" value="UPP_synth-like_CS"/>
</dbReference>
<dbReference type="InterPro" id="IPR036424">
    <property type="entry name" value="UPP_synth-like_sf"/>
</dbReference>
<dbReference type="Proteomes" id="UP000192907">
    <property type="component" value="Unassembled WGS sequence"/>
</dbReference>
<keyword evidence="1 2" id="KW-0808">Transferase</keyword>
<feature type="binding site" evidence="2">
    <location>
        <begin position="192"/>
        <end position="194"/>
    </location>
    <ligand>
        <name>substrate</name>
    </ligand>
</feature>
<dbReference type="PANTHER" id="PTHR10291">
    <property type="entry name" value="DEHYDRODOLICHYL DIPHOSPHATE SYNTHASE FAMILY MEMBER"/>
    <property type="match status" value="1"/>
</dbReference>
<feature type="active site" evidence="2">
    <location>
        <position position="18"/>
    </location>
</feature>
<dbReference type="Gene3D" id="3.40.1180.10">
    <property type="entry name" value="Decaprenyl diphosphate synthase-like"/>
    <property type="match status" value="1"/>
</dbReference>
<feature type="binding site" evidence="2">
    <location>
        <position position="35"/>
    </location>
    <ligand>
        <name>substrate</name>
    </ligand>
</feature>
<keyword evidence="4" id="KW-1185">Reference proteome</keyword>
<dbReference type="NCBIfam" id="NF011405">
    <property type="entry name" value="PRK14830.1"/>
    <property type="match status" value="1"/>
</dbReference>
<feature type="binding site" evidence="2">
    <location>
        <position position="31"/>
    </location>
    <ligand>
        <name>substrate</name>
    </ligand>
</feature>
<dbReference type="PANTHER" id="PTHR10291:SF0">
    <property type="entry name" value="DEHYDRODOLICHYL DIPHOSPHATE SYNTHASE 2"/>
    <property type="match status" value="1"/>
</dbReference>
<feature type="binding site" evidence="2">
    <location>
        <begin position="63"/>
        <end position="65"/>
    </location>
    <ligand>
        <name>substrate</name>
    </ligand>
</feature>